<gene>
    <name evidence="5" type="primary">cutA</name>
    <name evidence="5" type="ORF">FCN80_00040</name>
</gene>
<keyword evidence="2" id="KW-0963">Cytoplasm</keyword>
<dbReference type="RefSeq" id="WP_136987783.1">
    <property type="nucleotide sequence ID" value="NZ_SZPQ01000001.1"/>
</dbReference>
<dbReference type="PANTHER" id="PTHR23419:SF8">
    <property type="entry name" value="FI09726P"/>
    <property type="match status" value="1"/>
</dbReference>
<dbReference type="InterPro" id="IPR011322">
    <property type="entry name" value="N-reg_PII-like_a/b"/>
</dbReference>
<dbReference type="PANTHER" id="PTHR23419">
    <property type="entry name" value="DIVALENT CATION TOLERANCE CUTA-RELATED"/>
    <property type="match status" value="1"/>
</dbReference>
<dbReference type="InterPro" id="IPR004323">
    <property type="entry name" value="Ion_tolerance_CutA"/>
</dbReference>
<organism evidence="5 6">
    <name type="scientific">Martelella alba</name>
    <dbReference type="NCBI Taxonomy" id="2590451"/>
    <lineage>
        <taxon>Bacteria</taxon>
        <taxon>Pseudomonadati</taxon>
        <taxon>Pseudomonadota</taxon>
        <taxon>Alphaproteobacteria</taxon>
        <taxon>Hyphomicrobiales</taxon>
        <taxon>Aurantimonadaceae</taxon>
        <taxon>Martelella</taxon>
    </lineage>
</organism>
<dbReference type="SUPFAM" id="SSF54913">
    <property type="entry name" value="GlnB-like"/>
    <property type="match status" value="1"/>
</dbReference>
<keyword evidence="3" id="KW-0479">Metal-binding</keyword>
<accession>A0ABY2SQW4</accession>
<protein>
    <submittedName>
        <fullName evidence="5">Divalent cation tolerance protein CutA</fullName>
    </submittedName>
</protein>
<dbReference type="InterPro" id="IPR023700">
    <property type="entry name" value="CutA_Enterobact"/>
</dbReference>
<dbReference type="Gene3D" id="3.30.70.120">
    <property type="match status" value="1"/>
</dbReference>
<evidence type="ECO:0000256" key="2">
    <source>
        <dbReference type="ARBA" id="ARBA00022490"/>
    </source>
</evidence>
<evidence type="ECO:0000256" key="4">
    <source>
        <dbReference type="ARBA" id="ARBA00023008"/>
    </source>
</evidence>
<sequence>MAAHFPLNIPAADQPAPAQGYLVVLCTAPDQPTAQTLAEQVLAEKLAACVTLLPGATSYYRWEGRLERQAEVQMVIKSHADRQAALIHWLKQHHPYQTPEILALPVQNGDADYLSWLDAALR</sequence>
<evidence type="ECO:0000313" key="5">
    <source>
        <dbReference type="EMBL" id="TKI08494.1"/>
    </source>
</evidence>
<dbReference type="HAMAP" id="MF_01160">
    <property type="entry name" value="CutA"/>
    <property type="match status" value="1"/>
</dbReference>
<evidence type="ECO:0000313" key="6">
    <source>
        <dbReference type="Proteomes" id="UP000305202"/>
    </source>
</evidence>
<dbReference type="Pfam" id="PF03091">
    <property type="entry name" value="CutA1"/>
    <property type="match status" value="1"/>
</dbReference>
<comment type="similarity">
    <text evidence="1">Belongs to the CutA family.</text>
</comment>
<dbReference type="EMBL" id="SZPQ01000001">
    <property type="protein sequence ID" value="TKI08494.1"/>
    <property type="molecule type" value="Genomic_DNA"/>
</dbReference>
<name>A0ABY2SQW4_9HYPH</name>
<dbReference type="InterPro" id="IPR015867">
    <property type="entry name" value="N-reg_PII/ATP_PRibTrfase_C"/>
</dbReference>
<evidence type="ECO:0000256" key="1">
    <source>
        <dbReference type="ARBA" id="ARBA00010169"/>
    </source>
</evidence>
<proteinExistence type="inferred from homology"/>
<dbReference type="Proteomes" id="UP000305202">
    <property type="component" value="Unassembled WGS sequence"/>
</dbReference>
<reference evidence="5 6" key="1">
    <citation type="submission" date="2019-04" db="EMBL/GenBank/DDBJ databases">
        <authorList>
            <person name="Li M."/>
            <person name="Gao C."/>
        </authorList>
    </citation>
    <scope>NUCLEOTIDE SEQUENCE [LARGE SCALE GENOMIC DNA]</scope>
    <source>
        <strain evidence="5 6">BGMRC 2031</strain>
    </source>
</reference>
<dbReference type="NCBIfam" id="NF007930">
    <property type="entry name" value="PRK10645.1"/>
    <property type="match status" value="1"/>
</dbReference>
<comment type="caution">
    <text evidence="5">The sequence shown here is derived from an EMBL/GenBank/DDBJ whole genome shotgun (WGS) entry which is preliminary data.</text>
</comment>
<keyword evidence="6" id="KW-1185">Reference proteome</keyword>
<keyword evidence="4" id="KW-0186">Copper</keyword>
<evidence type="ECO:0000256" key="3">
    <source>
        <dbReference type="ARBA" id="ARBA00022723"/>
    </source>
</evidence>